<keyword evidence="2" id="KW-1185">Reference proteome</keyword>
<organism evidence="1 2">
    <name type="scientific">Dactylosporangium salmoneum</name>
    <dbReference type="NCBI Taxonomy" id="53361"/>
    <lineage>
        <taxon>Bacteria</taxon>
        <taxon>Bacillati</taxon>
        <taxon>Actinomycetota</taxon>
        <taxon>Actinomycetes</taxon>
        <taxon>Micromonosporales</taxon>
        <taxon>Micromonosporaceae</taxon>
        <taxon>Dactylosporangium</taxon>
    </lineage>
</organism>
<dbReference type="EMBL" id="BAAARV010000088">
    <property type="protein sequence ID" value="GAA2381782.1"/>
    <property type="molecule type" value="Genomic_DNA"/>
</dbReference>
<dbReference type="InterPro" id="IPR011047">
    <property type="entry name" value="Quinoprotein_ADH-like_sf"/>
</dbReference>
<protein>
    <recommendedName>
        <fullName evidence="3">Pyrroloquinoline-quinone binding quinoprotein</fullName>
    </recommendedName>
</protein>
<evidence type="ECO:0008006" key="3">
    <source>
        <dbReference type="Google" id="ProtNLM"/>
    </source>
</evidence>
<evidence type="ECO:0000313" key="1">
    <source>
        <dbReference type="EMBL" id="GAA2381782.1"/>
    </source>
</evidence>
<sequence length="480" mass="48708">MTLQGLPQGRLTQHNGWVLLSASHATGAADGGVIELGLVRDAPATDADRDPAGLPRGWGLLLALGLVLSLVSAAPMPPTAREVARMPLRNGAFHLVGGALLLLENDRTPTPVEAFDGSGGAPMWTYTPEGLTTLSYAAAAQGIVVLWPDLCRSGVTGTTVALDLRTGRERWHATGVPVRTARSVPGTVILRSLWSDGCEALAANAPTGGTLRWQALDADGRALWEVPVDAGSRVALDSAEDGAAWAALADRQGEVTVADFVTGARTPAGSLRVAPGDLMLAAGGLLVLASFDGTGTSATLTAYRRGEYSAPAWRAQVPTRPASAGGGRFAVRPCGRVLCVLGQRTVVLDPAGGATLWSTGGPSDLSAVPGGLLAAGTRPAALLDPSTGATAVSLGDWDVLGVDGPFSGTAATGSHEPGADGRRMLLGATSGDGTLLGFRAGSGVAPLVTVDARLVGCELDGDLIACQTLQDEVVLLKLPA</sequence>
<gene>
    <name evidence="1" type="ORF">GCM10010170_089760</name>
</gene>
<evidence type="ECO:0000313" key="2">
    <source>
        <dbReference type="Proteomes" id="UP001501444"/>
    </source>
</evidence>
<dbReference type="SUPFAM" id="SSF50998">
    <property type="entry name" value="Quinoprotein alcohol dehydrogenase-like"/>
    <property type="match status" value="1"/>
</dbReference>
<proteinExistence type="predicted"/>
<comment type="caution">
    <text evidence="1">The sequence shown here is derived from an EMBL/GenBank/DDBJ whole genome shotgun (WGS) entry which is preliminary data.</text>
</comment>
<dbReference type="Proteomes" id="UP001501444">
    <property type="component" value="Unassembled WGS sequence"/>
</dbReference>
<accession>A0ABN3HJC0</accession>
<name>A0ABN3HJC0_9ACTN</name>
<reference evidence="1 2" key="1">
    <citation type="journal article" date="2019" name="Int. J. Syst. Evol. Microbiol.">
        <title>The Global Catalogue of Microorganisms (GCM) 10K type strain sequencing project: providing services to taxonomists for standard genome sequencing and annotation.</title>
        <authorList>
            <consortium name="The Broad Institute Genomics Platform"/>
            <consortium name="The Broad Institute Genome Sequencing Center for Infectious Disease"/>
            <person name="Wu L."/>
            <person name="Ma J."/>
        </authorList>
    </citation>
    <scope>NUCLEOTIDE SEQUENCE [LARGE SCALE GENOMIC DNA]</scope>
    <source>
        <strain evidence="1 2">JCM 3272</strain>
    </source>
</reference>